<dbReference type="AlphaFoldDB" id="A0A1I4RBE5"/>
<organism evidence="1 2">
    <name type="scientific">Methanolobus profundi</name>
    <dbReference type="NCBI Taxonomy" id="487685"/>
    <lineage>
        <taxon>Archaea</taxon>
        <taxon>Methanobacteriati</taxon>
        <taxon>Methanobacteriota</taxon>
        <taxon>Stenosarchaea group</taxon>
        <taxon>Methanomicrobia</taxon>
        <taxon>Methanosarcinales</taxon>
        <taxon>Methanosarcinaceae</taxon>
        <taxon>Methanolobus</taxon>
    </lineage>
</organism>
<dbReference type="STRING" id="487685.SAMN04488696_1479"/>
<reference evidence="2" key="1">
    <citation type="submission" date="2016-10" db="EMBL/GenBank/DDBJ databases">
        <authorList>
            <person name="Varghese N."/>
            <person name="Submissions S."/>
        </authorList>
    </citation>
    <scope>NUCLEOTIDE SEQUENCE [LARGE SCALE GENOMIC DNA]</scope>
    <source>
        <strain evidence="2">Mob M</strain>
    </source>
</reference>
<name>A0A1I4RBE5_9EURY</name>
<dbReference type="RefSeq" id="WP_091935419.1">
    <property type="nucleotide sequence ID" value="NZ_FOUJ01000002.1"/>
</dbReference>
<dbReference type="OrthoDB" id="378276at2157"/>
<keyword evidence="2" id="KW-1185">Reference proteome</keyword>
<dbReference type="Proteomes" id="UP000198535">
    <property type="component" value="Unassembled WGS sequence"/>
</dbReference>
<proteinExistence type="predicted"/>
<gene>
    <name evidence="1" type="ORF">SAMN04488696_1479</name>
</gene>
<dbReference type="EMBL" id="FOUJ01000002">
    <property type="protein sequence ID" value="SFM49571.1"/>
    <property type="molecule type" value="Genomic_DNA"/>
</dbReference>
<accession>A0A1I4RBE5</accession>
<evidence type="ECO:0000313" key="2">
    <source>
        <dbReference type="Proteomes" id="UP000198535"/>
    </source>
</evidence>
<evidence type="ECO:0000313" key="1">
    <source>
        <dbReference type="EMBL" id="SFM49571.1"/>
    </source>
</evidence>
<protein>
    <submittedName>
        <fullName evidence="1">Uncharacterized protein</fullName>
    </submittedName>
</protein>
<sequence length="199" mass="24003">MKIILENNDELEIVKHIDENKVSIDQFLMIFNMLNLDRDVEIMVLLEEENKILHEKEDKILPDAHGAYPIGYVPDGPLQRGVLYRTENNKFRMYPPGTSAYYQNKARKRWEAERMEIYNEHKYEWLAAFISDKILPDINGLLKFNHWPQSCSRKAQAWLWVYEKLENDQEIINSRKHDRVDYQSMLHEYYRSHFRPESL</sequence>